<organism evidence="2 3">
    <name type="scientific">Saxibacter everestensis</name>
    <dbReference type="NCBI Taxonomy" id="2909229"/>
    <lineage>
        <taxon>Bacteria</taxon>
        <taxon>Bacillati</taxon>
        <taxon>Actinomycetota</taxon>
        <taxon>Actinomycetes</taxon>
        <taxon>Micrococcales</taxon>
        <taxon>Brevibacteriaceae</taxon>
        <taxon>Saxibacter</taxon>
    </lineage>
</organism>
<gene>
    <name evidence="2" type="ORF">LWF01_11120</name>
</gene>
<evidence type="ECO:0000256" key="1">
    <source>
        <dbReference type="SAM" id="MobiDB-lite"/>
    </source>
</evidence>
<proteinExistence type="predicted"/>
<accession>A0ABY8QP16</accession>
<evidence type="ECO:0000313" key="2">
    <source>
        <dbReference type="EMBL" id="WGW10682.1"/>
    </source>
</evidence>
<dbReference type="RefSeq" id="WP_349637462.1">
    <property type="nucleotide sequence ID" value="NZ_CP090958.1"/>
</dbReference>
<dbReference type="EMBL" id="CP090958">
    <property type="protein sequence ID" value="WGW10682.1"/>
    <property type="molecule type" value="Genomic_DNA"/>
</dbReference>
<dbReference type="SUPFAM" id="SSF52540">
    <property type="entry name" value="P-loop containing nucleoside triphosphate hydrolases"/>
    <property type="match status" value="1"/>
</dbReference>
<evidence type="ECO:0000313" key="3">
    <source>
        <dbReference type="Proteomes" id="UP001209083"/>
    </source>
</evidence>
<reference evidence="2 3" key="1">
    <citation type="submission" date="2023-05" db="EMBL/GenBank/DDBJ databases">
        <title>Lithophilousrod everest ZFBP1038 complete genpme.</title>
        <authorList>
            <person name="Tian M."/>
        </authorList>
    </citation>
    <scope>NUCLEOTIDE SEQUENCE [LARGE SCALE GENOMIC DNA]</scope>
    <source>
        <strain evidence="2 3">ZFBP1038</strain>
    </source>
</reference>
<name>A0ABY8QP16_9MICO</name>
<protein>
    <recommendedName>
        <fullName evidence="4">CobQ/CobB/MinD/ParA nucleotide binding domain-containing protein</fullName>
    </recommendedName>
</protein>
<feature type="compositionally biased region" description="Low complexity" evidence="1">
    <location>
        <begin position="121"/>
        <end position="146"/>
    </location>
</feature>
<dbReference type="Proteomes" id="UP001209083">
    <property type="component" value="Chromosome"/>
</dbReference>
<sequence length="243" mass="24387">MSIPVLVAIGGSSESEFVAELANHRDLATVVRRPADVVELIAAAESGQGRAAVISDHFPDIDRDVVQRLRRLGLVVIALSAEPGRMMALGVSSCLTPEAPAAQVARAIVREYGKEAGGAGAPEEQPGVATESGPAVAPAVPLGPGPARNPAQRSGTVVAVWGGAGSPGRTTLSINLAAELAGLGATTMLIDSDTYAASIAPALGMLDDAPSLAAACRLAGRGMLTPRTHCATSAPKSSPICGC</sequence>
<evidence type="ECO:0008006" key="4">
    <source>
        <dbReference type="Google" id="ProtNLM"/>
    </source>
</evidence>
<dbReference type="Gene3D" id="3.40.50.300">
    <property type="entry name" value="P-loop containing nucleotide triphosphate hydrolases"/>
    <property type="match status" value="1"/>
</dbReference>
<feature type="region of interest" description="Disordered" evidence="1">
    <location>
        <begin position="116"/>
        <end position="153"/>
    </location>
</feature>
<dbReference type="InterPro" id="IPR027417">
    <property type="entry name" value="P-loop_NTPase"/>
</dbReference>
<keyword evidence="3" id="KW-1185">Reference proteome</keyword>